<dbReference type="InterPro" id="IPR050189">
    <property type="entry name" value="MFS_Efflux_Transporters"/>
</dbReference>
<dbReference type="PROSITE" id="PS50850">
    <property type="entry name" value="MFS"/>
    <property type="match status" value="1"/>
</dbReference>
<evidence type="ECO:0000256" key="4">
    <source>
        <dbReference type="ARBA" id="ARBA00022692"/>
    </source>
</evidence>
<organism evidence="9 10">
    <name type="scientific">Sporomusa silvacetica DSM 10669</name>
    <dbReference type="NCBI Taxonomy" id="1123289"/>
    <lineage>
        <taxon>Bacteria</taxon>
        <taxon>Bacillati</taxon>
        <taxon>Bacillota</taxon>
        <taxon>Negativicutes</taxon>
        <taxon>Selenomonadales</taxon>
        <taxon>Sporomusaceae</taxon>
        <taxon>Sporomusa</taxon>
    </lineage>
</organism>
<dbReference type="InterPro" id="IPR036259">
    <property type="entry name" value="MFS_trans_sf"/>
</dbReference>
<dbReference type="PANTHER" id="PTHR43124">
    <property type="entry name" value="PURINE EFFLUX PUMP PBUE"/>
    <property type="match status" value="1"/>
</dbReference>
<comment type="subcellular location">
    <subcellularLocation>
        <location evidence="1">Cell membrane</location>
        <topology evidence="1">Multi-pass membrane protein</topology>
    </subcellularLocation>
</comment>
<sequence length="409" mass="43361">MKELNQEASSYRWVILLIILLTHITLNYIYFQIGGLASLFIPALHLQPNQFAMALSIPMLACAIFGIPAGALSDRFGTKSVITIGLVITVISSFGRIGVNSFGLFLAWTFTLGFGLAFLNANVAKILGAWFPPRQMGMAMGVYAAGAGVGIAVALATSALFQSIQTAFLTSAISVLCVFVLWLLLIKSKPAGVSALPVQPITESLGIVVRSKNVWVGAIAMLFYMGAYVTFSGYLSNALTLAKGINPVLAGLIASALTFAFILGSVFGPMLSSKIGLTKPFLAPTAFIGAICTYLAWTLPFGSFTWIFLIIAGIMFGTSIPLIMTLPMSLPEIGPVYAGTAGGFISTLQMAGAFFVPSYVILPLAGTNVDQVFLYTGIGFLIFGIVLLLLPELGLKAPMDNSKLSMKKM</sequence>
<feature type="transmembrane region" description="Helical" evidence="7">
    <location>
        <begin position="140"/>
        <end position="161"/>
    </location>
</feature>
<feature type="transmembrane region" description="Helical" evidence="7">
    <location>
        <begin position="167"/>
        <end position="186"/>
    </location>
</feature>
<protein>
    <recommendedName>
        <fullName evidence="8">Major facilitator superfamily (MFS) profile domain-containing protein</fullName>
    </recommendedName>
</protein>
<feature type="transmembrane region" description="Helical" evidence="7">
    <location>
        <begin position="336"/>
        <end position="360"/>
    </location>
</feature>
<evidence type="ECO:0000313" key="10">
    <source>
        <dbReference type="Proteomes" id="UP000216752"/>
    </source>
</evidence>
<keyword evidence="6 7" id="KW-0472">Membrane</keyword>
<gene>
    <name evidence="9" type="ORF">SPSIL_009590</name>
</gene>
<evidence type="ECO:0000256" key="3">
    <source>
        <dbReference type="ARBA" id="ARBA00022475"/>
    </source>
</evidence>
<dbReference type="Gene3D" id="1.20.1250.20">
    <property type="entry name" value="MFS general substrate transporter like domains"/>
    <property type="match status" value="2"/>
</dbReference>
<accession>A0ABZ3IGQ0</accession>
<evidence type="ECO:0000313" key="9">
    <source>
        <dbReference type="EMBL" id="XFO64850.1"/>
    </source>
</evidence>
<feature type="transmembrane region" description="Helical" evidence="7">
    <location>
        <begin position="280"/>
        <end position="297"/>
    </location>
</feature>
<keyword evidence="4 7" id="KW-0812">Transmembrane</keyword>
<dbReference type="InterPro" id="IPR020846">
    <property type="entry name" value="MFS_dom"/>
</dbReference>
<evidence type="ECO:0000256" key="1">
    <source>
        <dbReference type="ARBA" id="ARBA00004651"/>
    </source>
</evidence>
<feature type="transmembrane region" description="Helical" evidence="7">
    <location>
        <begin position="12"/>
        <end position="31"/>
    </location>
</feature>
<keyword evidence="5 7" id="KW-1133">Transmembrane helix</keyword>
<dbReference type="Pfam" id="PF07690">
    <property type="entry name" value="MFS_1"/>
    <property type="match status" value="1"/>
</dbReference>
<reference evidence="9" key="1">
    <citation type="submission" date="2024-05" db="EMBL/GenBank/DDBJ databases">
        <title>Isolation and characterization of Sporomusa carbonis sp. nov., a carboxydotrophic hydrogenogen in the genus of Sporomusa isolated from a charcoal burning pile.</title>
        <authorList>
            <person name="Boeer T."/>
            <person name="Rosenbaum F."/>
            <person name="Eysell L."/>
            <person name="Mueller V."/>
            <person name="Daniel R."/>
            <person name="Poehlein A."/>
        </authorList>
    </citation>
    <scope>NUCLEOTIDE SEQUENCE [LARGE SCALE GENOMIC DNA]</scope>
    <source>
        <strain evidence="9">DSM 10669</strain>
    </source>
</reference>
<feature type="transmembrane region" description="Helical" evidence="7">
    <location>
        <begin position="248"/>
        <end position="268"/>
    </location>
</feature>
<dbReference type="EMBL" id="CP155573">
    <property type="protein sequence ID" value="XFO64850.1"/>
    <property type="molecule type" value="Genomic_DNA"/>
</dbReference>
<feature type="transmembrane region" description="Helical" evidence="7">
    <location>
        <begin position="51"/>
        <end position="69"/>
    </location>
</feature>
<keyword evidence="3" id="KW-1003">Cell membrane</keyword>
<dbReference type="Proteomes" id="UP000216752">
    <property type="component" value="Chromosome"/>
</dbReference>
<feature type="transmembrane region" description="Helical" evidence="7">
    <location>
        <begin position="214"/>
        <end position="236"/>
    </location>
</feature>
<keyword evidence="10" id="KW-1185">Reference proteome</keyword>
<feature type="domain" description="Major facilitator superfamily (MFS) profile" evidence="8">
    <location>
        <begin position="15"/>
        <end position="394"/>
    </location>
</feature>
<evidence type="ECO:0000259" key="8">
    <source>
        <dbReference type="PROSITE" id="PS50850"/>
    </source>
</evidence>
<evidence type="ECO:0000256" key="5">
    <source>
        <dbReference type="ARBA" id="ARBA00022989"/>
    </source>
</evidence>
<dbReference type="RefSeq" id="WP_094607685.1">
    <property type="nucleotide sequence ID" value="NZ_CP155573.1"/>
</dbReference>
<dbReference type="SUPFAM" id="SSF103473">
    <property type="entry name" value="MFS general substrate transporter"/>
    <property type="match status" value="1"/>
</dbReference>
<dbReference type="InterPro" id="IPR011701">
    <property type="entry name" value="MFS"/>
</dbReference>
<evidence type="ECO:0000256" key="6">
    <source>
        <dbReference type="ARBA" id="ARBA00023136"/>
    </source>
</evidence>
<feature type="transmembrane region" description="Helical" evidence="7">
    <location>
        <begin position="105"/>
        <end position="128"/>
    </location>
</feature>
<dbReference type="PANTHER" id="PTHR43124:SF3">
    <property type="entry name" value="CHLORAMPHENICOL EFFLUX PUMP RV0191"/>
    <property type="match status" value="1"/>
</dbReference>
<proteinExistence type="predicted"/>
<feature type="transmembrane region" description="Helical" evidence="7">
    <location>
        <begin position="303"/>
        <end position="324"/>
    </location>
</feature>
<evidence type="ECO:0000256" key="7">
    <source>
        <dbReference type="SAM" id="Phobius"/>
    </source>
</evidence>
<name>A0ABZ3IGQ0_9FIRM</name>
<feature type="transmembrane region" description="Helical" evidence="7">
    <location>
        <begin position="372"/>
        <end position="390"/>
    </location>
</feature>
<evidence type="ECO:0000256" key="2">
    <source>
        <dbReference type="ARBA" id="ARBA00022448"/>
    </source>
</evidence>
<keyword evidence="2" id="KW-0813">Transport</keyword>